<organism evidence="1 2">
    <name type="scientific">Mucilaginibacter gracilis</name>
    <dbReference type="NCBI Taxonomy" id="423350"/>
    <lineage>
        <taxon>Bacteria</taxon>
        <taxon>Pseudomonadati</taxon>
        <taxon>Bacteroidota</taxon>
        <taxon>Sphingobacteriia</taxon>
        <taxon>Sphingobacteriales</taxon>
        <taxon>Sphingobacteriaceae</taxon>
        <taxon>Mucilaginibacter</taxon>
    </lineage>
</organism>
<dbReference type="Proteomes" id="UP000268007">
    <property type="component" value="Unassembled WGS sequence"/>
</dbReference>
<dbReference type="EMBL" id="RBKU01000001">
    <property type="protein sequence ID" value="RKR85028.1"/>
    <property type="molecule type" value="Genomic_DNA"/>
</dbReference>
<accession>A0A495J973</accession>
<comment type="caution">
    <text evidence="1">The sequence shown here is derived from an EMBL/GenBank/DDBJ whole genome shotgun (WGS) entry which is preliminary data.</text>
</comment>
<dbReference type="AlphaFoldDB" id="A0A495J973"/>
<dbReference type="OrthoDB" id="750465at2"/>
<proteinExistence type="predicted"/>
<keyword evidence="2" id="KW-1185">Reference proteome</keyword>
<reference evidence="1 2" key="1">
    <citation type="submission" date="2018-10" db="EMBL/GenBank/DDBJ databases">
        <title>Genomic Encyclopedia of Archaeal and Bacterial Type Strains, Phase II (KMG-II): from individual species to whole genera.</title>
        <authorList>
            <person name="Goeker M."/>
        </authorList>
    </citation>
    <scope>NUCLEOTIDE SEQUENCE [LARGE SCALE GENOMIC DNA]</scope>
    <source>
        <strain evidence="1 2">DSM 18602</strain>
    </source>
</reference>
<sequence length="268" mass="31104">MTIELITKGKIADYIKDNSDAYAYFVMWLKESKYRDRPRHLDADTPDGTIMISGQLGASNYVIKYKVNIWHKTAYIIFFGTRKEEIVYYENETKKLIAEYPDTEFITTSETIIVSVKPPNISEKSPAFSKTIVPKGEHEEFIFPDHINNDLPYQTKEEYEKNLDRAITIFNAQPGTNEFEELTTLLSLIKGYESAIFKFPMFNMLTALKLRMQDFQLKPNDLIYAFGNRKEVDLFLSGEKIPPNLILKKVYNMMGLKILADRDDFIPS</sequence>
<evidence type="ECO:0000313" key="2">
    <source>
        <dbReference type="Proteomes" id="UP000268007"/>
    </source>
</evidence>
<protein>
    <submittedName>
        <fullName evidence="1">Antitoxin component HigA of HigAB toxin-antitoxin module</fullName>
    </submittedName>
</protein>
<gene>
    <name evidence="1" type="ORF">BDD43_5284</name>
</gene>
<evidence type="ECO:0000313" key="1">
    <source>
        <dbReference type="EMBL" id="RKR85028.1"/>
    </source>
</evidence>
<dbReference type="RefSeq" id="WP_147425740.1">
    <property type="nucleotide sequence ID" value="NZ_RBKU01000001.1"/>
</dbReference>
<name>A0A495J973_9SPHI</name>